<sequence length="92" mass="9756">MAPEGAEAGRAAAAARRVPRPASWPGDVEDEAVRRLRAMWRPGRRGGAGCGLKWRRRWRRLRPLASADPAAAATVVRGSGGSGRSSARIRGG</sequence>
<organism evidence="2">
    <name type="scientific">Oryza nivara</name>
    <name type="common">Indian wild rice</name>
    <name type="synonym">Oryza sativa f. spontanea</name>
    <dbReference type="NCBI Taxonomy" id="4536"/>
    <lineage>
        <taxon>Eukaryota</taxon>
        <taxon>Viridiplantae</taxon>
        <taxon>Streptophyta</taxon>
        <taxon>Embryophyta</taxon>
        <taxon>Tracheophyta</taxon>
        <taxon>Spermatophyta</taxon>
        <taxon>Magnoliopsida</taxon>
        <taxon>Liliopsida</taxon>
        <taxon>Poales</taxon>
        <taxon>Poaceae</taxon>
        <taxon>BOP clade</taxon>
        <taxon>Oryzoideae</taxon>
        <taxon>Oryzeae</taxon>
        <taxon>Oryzinae</taxon>
        <taxon>Oryza</taxon>
    </lineage>
</organism>
<feature type="compositionally biased region" description="Low complexity" evidence="1">
    <location>
        <begin position="1"/>
        <end position="16"/>
    </location>
</feature>
<evidence type="ECO:0000313" key="3">
    <source>
        <dbReference type="Proteomes" id="UP000006591"/>
    </source>
</evidence>
<dbReference type="Gramene" id="ONIVA06G18500.1">
    <property type="protein sequence ID" value="ONIVA06G18500.1"/>
    <property type="gene ID" value="ONIVA06G18500"/>
</dbReference>
<evidence type="ECO:0000313" key="2">
    <source>
        <dbReference type="EnsemblPlants" id="ONIVA06G18500.1"/>
    </source>
</evidence>
<dbReference type="HOGENOM" id="CLU_187169_0_0_1"/>
<evidence type="ECO:0000256" key="1">
    <source>
        <dbReference type="SAM" id="MobiDB-lite"/>
    </source>
</evidence>
<name>A0A0E0HR68_ORYNI</name>
<proteinExistence type="predicted"/>
<feature type="region of interest" description="Disordered" evidence="1">
    <location>
        <begin position="69"/>
        <end position="92"/>
    </location>
</feature>
<feature type="region of interest" description="Disordered" evidence="1">
    <location>
        <begin position="1"/>
        <end position="26"/>
    </location>
</feature>
<reference evidence="2" key="1">
    <citation type="submission" date="2015-04" db="UniProtKB">
        <authorList>
            <consortium name="EnsemblPlants"/>
        </authorList>
    </citation>
    <scope>IDENTIFICATION</scope>
    <source>
        <strain evidence="2">SL10</strain>
    </source>
</reference>
<dbReference type="AlphaFoldDB" id="A0A0E0HR68"/>
<protein>
    <submittedName>
        <fullName evidence="2">Uncharacterized protein</fullName>
    </submittedName>
</protein>
<dbReference type="Proteomes" id="UP000006591">
    <property type="component" value="Chromosome 6"/>
</dbReference>
<keyword evidence="3" id="KW-1185">Reference proteome</keyword>
<reference evidence="2" key="2">
    <citation type="submission" date="2018-04" db="EMBL/GenBank/DDBJ databases">
        <title>OnivRS2 (Oryza nivara Reference Sequence Version 2).</title>
        <authorList>
            <person name="Zhang J."/>
            <person name="Kudrna D."/>
            <person name="Lee S."/>
            <person name="Talag J."/>
            <person name="Rajasekar S."/>
            <person name="Welchert J."/>
            <person name="Hsing Y.-I."/>
            <person name="Wing R.A."/>
        </authorList>
    </citation>
    <scope>NUCLEOTIDE SEQUENCE [LARGE SCALE GENOMIC DNA]</scope>
    <source>
        <strain evidence="2">SL10</strain>
    </source>
</reference>
<dbReference type="OMA" id="MWRPGRR"/>
<accession>A0A0E0HR68</accession>
<dbReference type="EnsemblPlants" id="ONIVA06G18500.1">
    <property type="protein sequence ID" value="ONIVA06G18500.1"/>
    <property type="gene ID" value="ONIVA06G18500"/>
</dbReference>